<gene>
    <name evidence="1" type="ORF">METZ01_LOCUS11720</name>
</gene>
<name>A0A381NW56_9ZZZZ</name>
<accession>A0A381NW56</accession>
<sequence length="206" mass="23171">MAYIIPGEIKKQKVFNGIRRTKEGMCYLSSIDPNFTTQPIEVSKYYEDGKSDSVARDEGDYLEERLEMFEVQYFTGDGATKQFTISTPVLNETRIACFMDGVRQEAFSTYTLTGGTSLNFVLIPASGASIVVGQINKRYYNNDSDRYQQIKYSDDTTTTFLINSDSGDLVRRSKQIAIRSELASDDFNTFEDLTATVNATTYQSAV</sequence>
<evidence type="ECO:0000313" key="1">
    <source>
        <dbReference type="EMBL" id="SUZ58866.1"/>
    </source>
</evidence>
<dbReference type="EMBL" id="UINC01000646">
    <property type="protein sequence ID" value="SUZ58866.1"/>
    <property type="molecule type" value="Genomic_DNA"/>
</dbReference>
<reference evidence="1" key="1">
    <citation type="submission" date="2018-05" db="EMBL/GenBank/DDBJ databases">
        <authorList>
            <person name="Lanie J.A."/>
            <person name="Ng W.-L."/>
            <person name="Kazmierczak K.M."/>
            <person name="Andrzejewski T.M."/>
            <person name="Davidsen T.M."/>
            <person name="Wayne K.J."/>
            <person name="Tettelin H."/>
            <person name="Glass J.I."/>
            <person name="Rusch D."/>
            <person name="Podicherti R."/>
            <person name="Tsui H.-C.T."/>
            <person name="Winkler M.E."/>
        </authorList>
    </citation>
    <scope>NUCLEOTIDE SEQUENCE</scope>
</reference>
<proteinExistence type="predicted"/>
<organism evidence="1">
    <name type="scientific">marine metagenome</name>
    <dbReference type="NCBI Taxonomy" id="408172"/>
    <lineage>
        <taxon>unclassified sequences</taxon>
        <taxon>metagenomes</taxon>
        <taxon>ecological metagenomes</taxon>
    </lineage>
</organism>
<protein>
    <submittedName>
        <fullName evidence="1">Uncharacterized protein</fullName>
    </submittedName>
</protein>
<dbReference type="AlphaFoldDB" id="A0A381NW56"/>